<dbReference type="eggNOG" id="COG4839">
    <property type="taxonomic scope" value="Bacteria"/>
</dbReference>
<dbReference type="GO" id="GO:0051301">
    <property type="term" value="P:cell division"/>
    <property type="evidence" value="ECO:0007669"/>
    <property type="project" value="UniProtKB-KW"/>
</dbReference>
<keyword evidence="4" id="KW-0812">Transmembrane</keyword>
<keyword evidence="6" id="KW-0472">Membrane</keyword>
<sequence length="69" mass="7794">MVSLVSVKVSMTSAQNNLDHITTQITKVNTDNVNLRQEISEMTSFDRLSAFAKKHNLKMSNKNVRNVSK</sequence>
<dbReference type="AlphaFoldDB" id="A0A0R1KAJ7"/>
<keyword evidence="3" id="KW-0132">Cell division</keyword>
<evidence type="ECO:0000256" key="4">
    <source>
        <dbReference type="ARBA" id="ARBA00022692"/>
    </source>
</evidence>
<evidence type="ECO:0000256" key="6">
    <source>
        <dbReference type="ARBA" id="ARBA00023136"/>
    </source>
</evidence>
<accession>A0A0R1KAJ7</accession>
<gene>
    <name evidence="9" type="ORF">FD03_GL002138</name>
</gene>
<keyword evidence="10" id="KW-1185">Reference proteome</keyword>
<evidence type="ECO:0000256" key="2">
    <source>
        <dbReference type="ARBA" id="ARBA00022475"/>
    </source>
</evidence>
<protein>
    <recommendedName>
        <fullName evidence="8">Cell division protein FtsL</fullName>
    </recommendedName>
</protein>
<dbReference type="STRING" id="1423775.FD03_GL002138"/>
<dbReference type="EMBL" id="AZDZ01000003">
    <property type="protein sequence ID" value="KRK80710.1"/>
    <property type="molecule type" value="Genomic_DNA"/>
</dbReference>
<evidence type="ECO:0000313" key="10">
    <source>
        <dbReference type="Proteomes" id="UP000051248"/>
    </source>
</evidence>
<evidence type="ECO:0000256" key="3">
    <source>
        <dbReference type="ARBA" id="ARBA00022618"/>
    </source>
</evidence>
<dbReference type="PATRIC" id="fig|1423775.4.peg.2174"/>
<comment type="subcellular location">
    <subcellularLocation>
        <location evidence="1">Cell membrane</location>
        <topology evidence="1">Single-pass type II membrane protein</topology>
    </subcellularLocation>
</comment>
<keyword evidence="7" id="KW-0131">Cell cycle</keyword>
<dbReference type="GO" id="GO:0005886">
    <property type="term" value="C:plasma membrane"/>
    <property type="evidence" value="ECO:0007669"/>
    <property type="project" value="UniProtKB-SubCell"/>
</dbReference>
<evidence type="ECO:0000256" key="1">
    <source>
        <dbReference type="ARBA" id="ARBA00004401"/>
    </source>
</evidence>
<dbReference type="InterPro" id="IPR011922">
    <property type="entry name" value="Cell_div_FtsL"/>
</dbReference>
<evidence type="ECO:0000256" key="5">
    <source>
        <dbReference type="ARBA" id="ARBA00022989"/>
    </source>
</evidence>
<dbReference type="Proteomes" id="UP000051248">
    <property type="component" value="Unassembled WGS sequence"/>
</dbReference>
<evidence type="ECO:0000256" key="8">
    <source>
        <dbReference type="NCBIfam" id="TIGR02209"/>
    </source>
</evidence>
<evidence type="ECO:0000256" key="7">
    <source>
        <dbReference type="ARBA" id="ARBA00023306"/>
    </source>
</evidence>
<organism evidence="9 10">
    <name type="scientific">Companilactobacillus nodensis DSM 19682 = JCM 14932 = NBRC 107160</name>
    <dbReference type="NCBI Taxonomy" id="1423775"/>
    <lineage>
        <taxon>Bacteria</taxon>
        <taxon>Bacillati</taxon>
        <taxon>Bacillota</taxon>
        <taxon>Bacilli</taxon>
        <taxon>Lactobacillales</taxon>
        <taxon>Lactobacillaceae</taxon>
        <taxon>Companilactobacillus</taxon>
    </lineage>
</organism>
<keyword evidence="5" id="KW-1133">Transmembrane helix</keyword>
<evidence type="ECO:0000313" key="9">
    <source>
        <dbReference type="EMBL" id="KRK80710.1"/>
    </source>
</evidence>
<proteinExistence type="predicted"/>
<name>A0A0R1KAJ7_9LACO</name>
<comment type="caution">
    <text evidence="9">The sequence shown here is derived from an EMBL/GenBank/DDBJ whole genome shotgun (WGS) entry which is preliminary data.</text>
</comment>
<dbReference type="NCBIfam" id="TIGR02209">
    <property type="entry name" value="ftsL_broad"/>
    <property type="match status" value="1"/>
</dbReference>
<reference evidence="9 10" key="1">
    <citation type="journal article" date="2015" name="Genome Announc.">
        <title>Expanding the biotechnology potential of lactobacilli through comparative genomics of 213 strains and associated genera.</title>
        <authorList>
            <person name="Sun Z."/>
            <person name="Harris H.M."/>
            <person name="McCann A."/>
            <person name="Guo C."/>
            <person name="Argimon S."/>
            <person name="Zhang W."/>
            <person name="Yang X."/>
            <person name="Jeffery I.B."/>
            <person name="Cooney J.C."/>
            <person name="Kagawa T.F."/>
            <person name="Liu W."/>
            <person name="Song Y."/>
            <person name="Salvetti E."/>
            <person name="Wrobel A."/>
            <person name="Rasinkangas P."/>
            <person name="Parkhill J."/>
            <person name="Rea M.C."/>
            <person name="O'Sullivan O."/>
            <person name="Ritari J."/>
            <person name="Douillard F.P."/>
            <person name="Paul Ross R."/>
            <person name="Yang R."/>
            <person name="Briner A.E."/>
            <person name="Felis G.E."/>
            <person name="de Vos W.M."/>
            <person name="Barrangou R."/>
            <person name="Klaenhammer T.R."/>
            <person name="Caufield P.W."/>
            <person name="Cui Y."/>
            <person name="Zhang H."/>
            <person name="O'Toole P.W."/>
        </authorList>
    </citation>
    <scope>NUCLEOTIDE SEQUENCE [LARGE SCALE GENOMIC DNA]</scope>
    <source>
        <strain evidence="9 10">DSM 19682</strain>
    </source>
</reference>
<keyword evidence="2" id="KW-1003">Cell membrane</keyword>